<dbReference type="EMBL" id="BOMV01000063">
    <property type="protein sequence ID" value="GIE98525.1"/>
    <property type="molecule type" value="Genomic_DNA"/>
</dbReference>
<sequence length="106" mass="12396">MPDLFDHVLDDMSVGADAMRWAPDRVVPDLRLLFHREWPAHRQATWRWWCEICRQPLPQPHWLARSGPDGEVILLAYHQTVDPRQPRHPVIERPSGTAAAPHRTAW</sequence>
<evidence type="ECO:0000313" key="2">
    <source>
        <dbReference type="EMBL" id="GIE98525.1"/>
    </source>
</evidence>
<reference evidence="2" key="1">
    <citation type="submission" date="2021-01" db="EMBL/GenBank/DDBJ databases">
        <title>Whole genome shotgun sequence of Actinoplanes rishiriensis NBRC 108556.</title>
        <authorList>
            <person name="Komaki H."/>
            <person name="Tamura T."/>
        </authorList>
    </citation>
    <scope>NUCLEOTIDE SEQUENCE</scope>
    <source>
        <strain evidence="2">NBRC 108556</strain>
    </source>
</reference>
<organism evidence="2 3">
    <name type="scientific">Paractinoplanes rishiriensis</name>
    <dbReference type="NCBI Taxonomy" id="1050105"/>
    <lineage>
        <taxon>Bacteria</taxon>
        <taxon>Bacillati</taxon>
        <taxon>Actinomycetota</taxon>
        <taxon>Actinomycetes</taxon>
        <taxon>Micromonosporales</taxon>
        <taxon>Micromonosporaceae</taxon>
        <taxon>Paractinoplanes</taxon>
    </lineage>
</organism>
<name>A0A919MZM9_9ACTN</name>
<comment type="caution">
    <text evidence="2">The sequence shown here is derived from an EMBL/GenBank/DDBJ whole genome shotgun (WGS) entry which is preliminary data.</text>
</comment>
<keyword evidence="3" id="KW-1185">Reference proteome</keyword>
<dbReference type="AlphaFoldDB" id="A0A919MZM9"/>
<feature type="region of interest" description="Disordered" evidence="1">
    <location>
        <begin position="85"/>
        <end position="106"/>
    </location>
</feature>
<protein>
    <submittedName>
        <fullName evidence="2">Uncharacterized protein</fullName>
    </submittedName>
</protein>
<gene>
    <name evidence="2" type="ORF">Ari01nite_59900</name>
</gene>
<dbReference type="Proteomes" id="UP000636960">
    <property type="component" value="Unassembled WGS sequence"/>
</dbReference>
<evidence type="ECO:0000313" key="3">
    <source>
        <dbReference type="Proteomes" id="UP000636960"/>
    </source>
</evidence>
<evidence type="ECO:0000256" key="1">
    <source>
        <dbReference type="SAM" id="MobiDB-lite"/>
    </source>
</evidence>
<accession>A0A919MZM9</accession>
<proteinExistence type="predicted"/>